<protein>
    <submittedName>
        <fullName evidence="1">AP-2 complex subunit beta-1</fullName>
    </submittedName>
</protein>
<proteinExistence type="evidence at transcript level"/>
<dbReference type="EMBL" id="AK306377">
    <property type="protein sequence ID" value="BAK63371.1"/>
    <property type="molecule type" value="mRNA"/>
</dbReference>
<organism evidence="1">
    <name type="scientific">Pan troglodytes</name>
    <name type="common">Chimpanzee</name>
    <dbReference type="NCBI Taxonomy" id="9598"/>
    <lineage>
        <taxon>Eukaryota</taxon>
        <taxon>Metazoa</taxon>
        <taxon>Chordata</taxon>
        <taxon>Craniata</taxon>
        <taxon>Vertebrata</taxon>
        <taxon>Euteleostomi</taxon>
        <taxon>Mammalia</taxon>
        <taxon>Eutheria</taxon>
        <taxon>Euarchontoglires</taxon>
        <taxon>Primates</taxon>
        <taxon>Haplorrhini</taxon>
        <taxon>Catarrhini</taxon>
        <taxon>Hominidae</taxon>
        <taxon>Pan</taxon>
    </lineage>
</organism>
<name>G2HI13_PANTR</name>
<evidence type="ECO:0000313" key="1">
    <source>
        <dbReference type="EMBL" id="BAK63371.1"/>
    </source>
</evidence>
<reference evidence="1" key="1">
    <citation type="journal article" date="2011" name="Funct. Integr. Genomics">
        <title>Major chimpanzee-specific structural changes in sperm development-associated genes.</title>
        <authorList>
            <person name="Kim R.N."/>
            <person name="Kim D.W."/>
            <person name="Choi S.H."/>
            <person name="Chae S.H."/>
            <person name="Nam S.H."/>
            <person name="Kim D.W."/>
            <person name="Kim A."/>
            <person name="Kang A."/>
            <person name="Park K.H."/>
            <person name="Lee Y.S."/>
            <person name="Hirai M."/>
            <person name="Suzuki Y."/>
            <person name="Sugano S."/>
            <person name="Hashimoto K."/>
            <person name="Kim D.S."/>
            <person name="Park H.S."/>
        </authorList>
    </citation>
    <scope>NUCLEOTIDE SEQUENCE</scope>
    <source>
        <tissue evidence="1">Testis</tissue>
    </source>
</reference>
<dbReference type="AlphaFoldDB" id="G2HI13"/>
<sequence>MLLWKEVMEFIVNTCQFTMGALMQVTALLALPLQQTWNSLRLSPLKVIF</sequence>
<accession>G2HI13</accession>